<reference evidence="4" key="6">
    <citation type="journal article" date="2017" name="Plant J.">
        <title>Araport11: a complete reannotation of the Arabidopsis thaliana reference genome.</title>
        <authorList>
            <person name="Cheng C.Y."/>
            <person name="Krishnakumar V."/>
            <person name="Chan A.P."/>
            <person name="Thibaud-Nissen F."/>
            <person name="Schobel S."/>
            <person name="Town C.D."/>
        </authorList>
    </citation>
    <scope>GENOME REANNOTATION</scope>
    <source>
        <strain evidence="4">cv. Columbia</strain>
    </source>
</reference>
<evidence type="ECO:0000313" key="2">
    <source>
        <dbReference type="EMBL" id="AAG51084.1"/>
    </source>
</evidence>
<organism evidence="2">
    <name type="scientific">Arabidopsis thaliana</name>
    <name type="common">Mouse-ear cress</name>
    <dbReference type="NCBI Taxonomy" id="3702"/>
    <lineage>
        <taxon>Eukaryota</taxon>
        <taxon>Viridiplantae</taxon>
        <taxon>Streptophyta</taxon>
        <taxon>Embryophyta</taxon>
        <taxon>Tracheophyta</taxon>
        <taxon>Spermatophyta</taxon>
        <taxon>Magnoliopsida</taxon>
        <taxon>eudicotyledons</taxon>
        <taxon>Gunneridae</taxon>
        <taxon>Pentapetalae</taxon>
        <taxon>rosids</taxon>
        <taxon>malvids</taxon>
        <taxon>Brassicales</taxon>
        <taxon>Brassicaceae</taxon>
        <taxon>Camelineae</taxon>
        <taxon>Arabidopsis</taxon>
    </lineage>
</organism>
<dbReference type="KEGG" id="ath:AT1G35880"/>
<dbReference type="AlphaFoldDB" id="Q9C8B6"/>
<reference evidence="3 4" key="1">
    <citation type="journal article" date="2000" name="Nature">
        <title>Sequence and analysis of chromosome 1 of the plant Arabidopsis thaliana.</title>
        <authorList>
            <person name="Theologis A."/>
            <person name="Ecker J.R."/>
            <person name="Palm C.J."/>
            <person name="Federspiel N.A."/>
            <person name="Kaul S."/>
            <person name="White O."/>
            <person name="Alonso J."/>
            <person name="Altafi H."/>
            <person name="Araujo R."/>
            <person name="Bowman C.L."/>
            <person name="Brooks S.Y."/>
            <person name="Buehler E."/>
            <person name="Chan A."/>
            <person name="Chao Q."/>
            <person name="Chen H."/>
            <person name="Cheuk R.F."/>
            <person name="Chin C.W."/>
            <person name="Chung M.K."/>
            <person name="Conn L."/>
            <person name="Conway A.B."/>
            <person name="Conway A.R."/>
            <person name="Creasy T.H."/>
            <person name="Dewar K."/>
            <person name="Dunn P."/>
            <person name="Etgu P."/>
            <person name="Feldblyum T.V."/>
            <person name="Feng J."/>
            <person name="Fong B."/>
            <person name="Fujii C.Y."/>
            <person name="Gill J.E."/>
            <person name="Goldsmith A.D."/>
            <person name="Haas B."/>
            <person name="Hansen N.F."/>
            <person name="Hughes B."/>
            <person name="Huizar L."/>
            <person name="Hunter J.L."/>
            <person name="Jenkins J."/>
            <person name="Johnson-Hopson C."/>
            <person name="Khan S."/>
            <person name="Khaykin E."/>
            <person name="Kim C.J."/>
            <person name="Koo H.L."/>
            <person name="Kremenetskaia I."/>
            <person name="Kurtz D.B."/>
            <person name="Kwan A."/>
            <person name="Lam B."/>
            <person name="Langin-Hooper S."/>
            <person name="Lee A."/>
            <person name="Lee J.M."/>
            <person name="Lenz C.A."/>
            <person name="Li J.H."/>
            <person name="Li Y."/>
            <person name="Lin X."/>
            <person name="Liu S.X."/>
            <person name="Liu Z.A."/>
            <person name="Luros J.S."/>
            <person name="Maiti R."/>
            <person name="Marziali A."/>
            <person name="Militscher J."/>
            <person name="Miranda M."/>
            <person name="Nguyen M."/>
            <person name="Nierman W.C."/>
            <person name="Osborne B.I."/>
            <person name="Pai G."/>
            <person name="Peterson J."/>
            <person name="Pham P.K."/>
            <person name="Rizzo M."/>
            <person name="Rooney T."/>
            <person name="Rowley D."/>
            <person name="Sakano H."/>
            <person name="Salzberg S.L."/>
            <person name="Schwartz J.R."/>
            <person name="Shinn P."/>
            <person name="Southwick A.M."/>
            <person name="Sun H."/>
            <person name="Tallon L.J."/>
            <person name="Tambunga G."/>
            <person name="Toriumi M.J."/>
            <person name="Town C.D."/>
            <person name="Utterback T."/>
            <person name="Van Aken S."/>
            <person name="Vaysberg M."/>
            <person name="Vysotskaia V.S."/>
            <person name="Walker M."/>
            <person name="Wu D."/>
            <person name="Yu G."/>
            <person name="Fraser C.M."/>
            <person name="Venter J.C."/>
            <person name="Davis R.W."/>
        </authorList>
    </citation>
    <scope>NUCLEOTIDE SEQUENCE [LARGE SCALE GENOMIC DNA]</scope>
    <source>
        <strain evidence="4">cv. Columbia</strain>
    </source>
</reference>
<protein>
    <submittedName>
        <fullName evidence="2">Uncharacterized protein F10O5.5</fullName>
    </submittedName>
</protein>
<dbReference type="PaxDb" id="3702-AT1G35880.1"/>
<reference evidence="2" key="2">
    <citation type="submission" date="2000-03" db="EMBL/GenBank/DDBJ databases">
        <title>Arabidopsis thaliana chromosome 1 BAC F10O5 genomic sequence.</title>
        <authorList>
            <person name="Lin X."/>
            <person name="Kaul S."/>
            <person name="Town C.D."/>
            <person name="Benito M."/>
            <person name="Creasy T.H."/>
            <person name="Haas B.J."/>
            <person name="Wu D."/>
            <person name="Maiti R."/>
            <person name="Ronning C.M."/>
            <person name="Koo H."/>
            <person name="Fujii C.Y."/>
            <person name="Utterback T.R."/>
            <person name="Barnstead M.E."/>
            <person name="Bowman C.L."/>
            <person name="White O."/>
            <person name="Nierman W.C."/>
            <person name="Fraser C.M."/>
        </authorList>
    </citation>
    <scope>NUCLEOTIDE SEQUENCE</scope>
</reference>
<dbReference type="EMBL" id="CP002684">
    <property type="protein sequence ID" value="AEE31833.1"/>
    <property type="molecule type" value="Genomic_DNA"/>
</dbReference>
<evidence type="ECO:0000313" key="4">
    <source>
        <dbReference type="Proteomes" id="UP000006548"/>
    </source>
</evidence>
<dbReference type="EMBL" id="AC027032">
    <property type="protein sequence ID" value="AAG51084.1"/>
    <property type="molecule type" value="Genomic_DNA"/>
</dbReference>
<evidence type="ECO:0000313" key="1">
    <source>
        <dbReference type="Araport" id="AT1G35880"/>
    </source>
</evidence>
<gene>
    <name evidence="1 3" type="ordered locus">At1g35880</name>
    <name evidence="2" type="ORF">F10O5.5</name>
    <name evidence="3" type="ORF">F10O5_5</name>
</gene>
<dbReference type="HOGENOM" id="CLU_1246869_0_0_1"/>
<reference evidence="2" key="3">
    <citation type="submission" date="2001-01" db="EMBL/GenBank/DDBJ databases">
        <authorList>
            <person name="Town C.D."/>
            <person name="Kaul S."/>
        </authorList>
    </citation>
    <scope>NUCLEOTIDE SEQUENCE</scope>
</reference>
<evidence type="ECO:0000313" key="3">
    <source>
        <dbReference type="EMBL" id="AEE31833.1"/>
    </source>
</evidence>
<reference evidence="3" key="5">
    <citation type="submission" date="2016-05" db="EMBL/GenBank/DDBJ databases">
        <authorList>
            <person name="Krishnakumar V."/>
            <person name="Cheng C.-Y."/>
            <person name="Chan A.P."/>
            <person name="Schobel S."/>
            <person name="Kim M."/>
            <person name="Ferlanti E.S."/>
            <person name="Belyaeva I."/>
            <person name="Rosen B.D."/>
            <person name="Micklem G."/>
            <person name="Miller J.R."/>
            <person name="Vaughn M."/>
            <person name="Town C.D."/>
        </authorList>
    </citation>
    <scope>NUCLEOTIDE SEQUENCE</scope>
</reference>
<reference evidence="3" key="4">
    <citation type="submission" date="2011-02" db="EMBL/GenBank/DDBJ databases">
        <authorList>
            <consortium name="TAIR"/>
            <person name="Swarbreck D."/>
            <person name="Lamesch P."/>
            <person name="Wilks C."/>
            <person name="Huala E."/>
        </authorList>
    </citation>
    <scope>NUCLEOTIDE SEQUENCE</scope>
</reference>
<dbReference type="STRING" id="3702.Q9C8B6"/>
<name>Q9C8B6_ARATH</name>
<dbReference type="GeneID" id="840490"/>
<dbReference type="TAIR" id="AT1G35880"/>
<sequence length="222" mass="23929">MDQSESLRLLRSTLSTHFWFSRISQNLFLSPLRHAHNRPQRPAYRGPIAYTTASSYLSSHRQYNPLSSSPKLHFIASSSPRFKSLTCSANLHYRKKIEPSSKKFLLNSFAKSFIVSASSAKPKDSSNVNLRKPLAISLVVTTVSSSAYVFLLRLFSLASILNGGGGGGNLGGGGGKFGGGGDGGFWRGLFALAIPVAIANEEHSHDWDSYGLPANIVLSLGA</sequence>
<dbReference type="Araport" id="AT1G35880"/>
<dbReference type="PIR" id="F86480">
    <property type="entry name" value="F86480"/>
</dbReference>
<dbReference type="ExpressionAtlas" id="Q9C8B6">
    <property type="expression patterns" value="baseline and differential"/>
</dbReference>
<accession>Q9C8B6</accession>
<proteinExistence type="predicted"/>
<dbReference type="Proteomes" id="UP000006548">
    <property type="component" value="Chromosome 1"/>
</dbReference>
<keyword evidence="4" id="KW-1185">Reference proteome</keyword>